<protein>
    <recommendedName>
        <fullName evidence="2">DUF6604 domain-containing protein</fullName>
    </recommendedName>
</protein>
<evidence type="ECO:0000313" key="3">
    <source>
        <dbReference type="EMBL" id="KAK0611921.1"/>
    </source>
</evidence>
<accession>A0AA39WCX1</accession>
<dbReference type="EMBL" id="JAULSU010000007">
    <property type="protein sequence ID" value="KAK0611921.1"/>
    <property type="molecule type" value="Genomic_DNA"/>
</dbReference>
<dbReference type="Pfam" id="PF20253">
    <property type="entry name" value="DUF6604"/>
    <property type="match status" value="1"/>
</dbReference>
<dbReference type="PANTHER" id="PTHR38795">
    <property type="entry name" value="DUF6604 DOMAIN-CONTAINING PROTEIN"/>
    <property type="match status" value="1"/>
</dbReference>
<dbReference type="AlphaFoldDB" id="A0AA39WCX1"/>
<comment type="caution">
    <text evidence="3">The sequence shown here is derived from an EMBL/GenBank/DDBJ whole genome shotgun (WGS) entry which is preliminary data.</text>
</comment>
<keyword evidence="4" id="KW-1185">Reference proteome</keyword>
<dbReference type="PANTHER" id="PTHR38795:SF1">
    <property type="entry name" value="DUF6604 DOMAIN-CONTAINING PROTEIN"/>
    <property type="match status" value="1"/>
</dbReference>
<name>A0AA39WCX1_9PEZI</name>
<sequence length="774" mass="87057">MSLWRSGVAQLLADRNPTTLFFSASSGASADRTVAVWDQGQTLKKTAAKLGPEKSSQQPTTPGEDTRQPQSQRRKKAKAKPSVHWSQLEVLARRVADNATPDEIPDAALHILRDVRTKDSDDDKVKQRNANHAHIIGVLGRVLAKLEGLVARAPNREPKKAQGQNPRIDVFDLSNMFAFLEVQTGPDAADGDDASASAEEPKKSENQAARAAEKAADDGSWIDRVDFSMSAVDSYDSDGELDYYMMLYCYFVDFNTIRNYIWCDYWYDWSVSLYTLSVVNNAAFELFHALEIDLIQQLPRAQRGMADYDFILSTLFFDFGLEHIDYDSYDGLSKQESDERIWRDEADWLAFGSWATINWMLKGIPPGKVPHIPPSKRDPIVYGTNDMHSWHDFEESRRNPLPSFLFICGSTFANIMEKEAIHSFEQMQATATKLRETLDSQNAGKMFNAHSLKRSWAARPDEVTYLMLEDFTLENQREKFRSVGIDEEPIPFDILQNEPVWAGLLDFRAKLAESQMGHLFTMLTPEVAAAAYLYQAAAAADSGVSDWETMRQYQDTHRLDSIFGLGLMGESAQMVLKDFQQLLTTTPERLSGRLTFNHVIDIRQSLFKRYAIDNDDNFMEYIEITNRQLTSGLIATDEDDSSGVSGAAAASTDLVKYVAEKMLKLLDDTVTSQVKGILTLNYFQLYDESITLLKAMVETFGPELETRATAEGFGKPGSLGMIPKLLADDLKEADRTAREQQIVQTIIPPIGLYVFADMHFLGMQQLKLPQNQAG</sequence>
<dbReference type="InterPro" id="IPR046539">
    <property type="entry name" value="DUF6604"/>
</dbReference>
<feature type="domain" description="DUF6604" evidence="2">
    <location>
        <begin position="43"/>
        <end position="295"/>
    </location>
</feature>
<proteinExistence type="predicted"/>
<feature type="region of interest" description="Disordered" evidence="1">
    <location>
        <begin position="45"/>
        <end position="84"/>
    </location>
</feature>
<feature type="compositionally biased region" description="Polar residues" evidence="1">
    <location>
        <begin position="54"/>
        <end position="71"/>
    </location>
</feature>
<evidence type="ECO:0000313" key="4">
    <source>
        <dbReference type="Proteomes" id="UP001175000"/>
    </source>
</evidence>
<gene>
    <name evidence="3" type="ORF">B0T14DRAFT_540855</name>
</gene>
<evidence type="ECO:0000256" key="1">
    <source>
        <dbReference type="SAM" id="MobiDB-lite"/>
    </source>
</evidence>
<dbReference type="Proteomes" id="UP001175000">
    <property type="component" value="Unassembled WGS sequence"/>
</dbReference>
<organism evidence="3 4">
    <name type="scientific">Immersiella caudata</name>
    <dbReference type="NCBI Taxonomy" id="314043"/>
    <lineage>
        <taxon>Eukaryota</taxon>
        <taxon>Fungi</taxon>
        <taxon>Dikarya</taxon>
        <taxon>Ascomycota</taxon>
        <taxon>Pezizomycotina</taxon>
        <taxon>Sordariomycetes</taxon>
        <taxon>Sordariomycetidae</taxon>
        <taxon>Sordariales</taxon>
        <taxon>Lasiosphaeriaceae</taxon>
        <taxon>Immersiella</taxon>
    </lineage>
</organism>
<feature type="compositionally biased region" description="Basic residues" evidence="1">
    <location>
        <begin position="72"/>
        <end position="81"/>
    </location>
</feature>
<evidence type="ECO:0000259" key="2">
    <source>
        <dbReference type="Pfam" id="PF20253"/>
    </source>
</evidence>
<reference evidence="3" key="1">
    <citation type="submission" date="2023-06" db="EMBL/GenBank/DDBJ databases">
        <title>Genome-scale phylogeny and comparative genomics of the fungal order Sordariales.</title>
        <authorList>
            <consortium name="Lawrence Berkeley National Laboratory"/>
            <person name="Hensen N."/>
            <person name="Bonometti L."/>
            <person name="Westerberg I."/>
            <person name="Brannstrom I.O."/>
            <person name="Guillou S."/>
            <person name="Cros-Aarteil S."/>
            <person name="Calhoun S."/>
            <person name="Haridas S."/>
            <person name="Kuo A."/>
            <person name="Mondo S."/>
            <person name="Pangilinan J."/>
            <person name="Riley R."/>
            <person name="Labutti K."/>
            <person name="Andreopoulos B."/>
            <person name="Lipzen A."/>
            <person name="Chen C."/>
            <person name="Yanf M."/>
            <person name="Daum C."/>
            <person name="Ng V."/>
            <person name="Clum A."/>
            <person name="Steindorff A."/>
            <person name="Ohm R."/>
            <person name="Martin F."/>
            <person name="Silar P."/>
            <person name="Natvig D."/>
            <person name="Lalanne C."/>
            <person name="Gautier V."/>
            <person name="Ament-Velasquez S.L."/>
            <person name="Kruys A."/>
            <person name="Hutchinson M.I."/>
            <person name="Powell A.J."/>
            <person name="Barry K."/>
            <person name="Miller A.N."/>
            <person name="Grigoriev I.V."/>
            <person name="Debuchy R."/>
            <person name="Gladieux P."/>
            <person name="Thoren M.H."/>
            <person name="Johannesson H."/>
        </authorList>
    </citation>
    <scope>NUCLEOTIDE SEQUENCE</scope>
    <source>
        <strain evidence="3">CBS 606.72</strain>
    </source>
</reference>